<feature type="domain" description="Major facilitator superfamily (MFS) profile" evidence="8">
    <location>
        <begin position="1"/>
        <end position="188"/>
    </location>
</feature>
<feature type="transmembrane region" description="Helical" evidence="7">
    <location>
        <begin position="275"/>
        <end position="294"/>
    </location>
</feature>
<reference evidence="9 10" key="1">
    <citation type="submission" date="2021-01" db="EMBL/GenBank/DDBJ databases">
        <title>Tumebacillus sp. strain ITR2 16S ribosomal RNA gene Genome sequencing and assembly.</title>
        <authorList>
            <person name="Kang M."/>
        </authorList>
    </citation>
    <scope>NUCLEOTIDE SEQUENCE [LARGE SCALE GENOMIC DNA]</scope>
    <source>
        <strain evidence="9 10">ITR2</strain>
    </source>
</reference>
<keyword evidence="4 7" id="KW-0812">Transmembrane</keyword>
<keyword evidence="6 7" id="KW-0472">Membrane</keyword>
<dbReference type="Gene3D" id="1.20.1250.20">
    <property type="entry name" value="MFS general substrate transporter like domains"/>
    <property type="match status" value="2"/>
</dbReference>
<comment type="subcellular location">
    <subcellularLocation>
        <location evidence="1">Cell membrane</location>
        <topology evidence="1">Multi-pass membrane protein</topology>
    </subcellularLocation>
</comment>
<feature type="transmembrane region" description="Helical" evidence="7">
    <location>
        <begin position="77"/>
        <end position="96"/>
    </location>
</feature>
<keyword evidence="2" id="KW-0813">Transport</keyword>
<dbReference type="CDD" id="cd17325">
    <property type="entry name" value="MFS_MdtG_SLC18_like"/>
    <property type="match status" value="1"/>
</dbReference>
<dbReference type="SUPFAM" id="SSF103473">
    <property type="entry name" value="MFS general substrate transporter"/>
    <property type="match status" value="2"/>
</dbReference>
<name>A0ABS1JFC3_9BACL</name>
<dbReference type="InterPro" id="IPR050171">
    <property type="entry name" value="MFS_Transporters"/>
</dbReference>
<dbReference type="InterPro" id="IPR001958">
    <property type="entry name" value="Tet-R_TetA/multi-R_MdtG-like"/>
</dbReference>
<dbReference type="EMBL" id="JAEQNB010000008">
    <property type="protein sequence ID" value="MBL0388981.1"/>
    <property type="molecule type" value="Genomic_DNA"/>
</dbReference>
<evidence type="ECO:0000256" key="1">
    <source>
        <dbReference type="ARBA" id="ARBA00004651"/>
    </source>
</evidence>
<dbReference type="InterPro" id="IPR011701">
    <property type="entry name" value="MFS"/>
</dbReference>
<sequence length="396" mass="42650">MSSTKHFLHIPKSMLRMLLMLLLVEFVRAAFLMSYLPAYGVTKLGFSVSMVGVAVTAHYAADTILKIASGYLLDRFSFRLILPAGLALGLLSLLSLQVFSSSWWLVVASTLYGVGLSPVWLVCVSYLQEDRRGTQMGAIYTAWMGGMGGGLFLTNFLLDRFAQQAFWLLLGLAGLSLVLSLILPKQERHQALSAPLREQLRDMGDRLKKIGPLLPGMILQTLAAGMLVPVLPSFVTKLMGLTYSQYSLLLLFGGVCAILGLIPMGRLSDHFGQKWFLVGGFAVFAVALSCLGGSRSLLAGCLWAVVLGLSYSAVLPAWNALLASQVSEQQLSVSWAVFSSVEGIGVMLGPILGGWIGDLLSARATLWMSAVVMGAIAIFYGVYPLQALLTRAKSVS</sequence>
<dbReference type="PRINTS" id="PR01035">
    <property type="entry name" value="TCRTETA"/>
</dbReference>
<evidence type="ECO:0000256" key="6">
    <source>
        <dbReference type="ARBA" id="ARBA00023136"/>
    </source>
</evidence>
<organism evidence="9 10">
    <name type="scientific">Tumebacillus amylolyticus</name>
    <dbReference type="NCBI Taxonomy" id="2801339"/>
    <lineage>
        <taxon>Bacteria</taxon>
        <taxon>Bacillati</taxon>
        <taxon>Bacillota</taxon>
        <taxon>Bacilli</taxon>
        <taxon>Bacillales</taxon>
        <taxon>Alicyclobacillaceae</taxon>
        <taxon>Tumebacillus</taxon>
    </lineage>
</organism>
<keyword evidence="10" id="KW-1185">Reference proteome</keyword>
<feature type="domain" description="Major facilitator superfamily (MFS) profile" evidence="8">
    <location>
        <begin position="209"/>
        <end position="396"/>
    </location>
</feature>
<comment type="caution">
    <text evidence="9">The sequence shown here is derived from an EMBL/GenBank/DDBJ whole genome shotgun (WGS) entry which is preliminary data.</text>
</comment>
<accession>A0ABS1JFC3</accession>
<dbReference type="PROSITE" id="PS50850">
    <property type="entry name" value="MFS"/>
    <property type="match status" value="2"/>
</dbReference>
<dbReference type="InterPro" id="IPR020846">
    <property type="entry name" value="MFS_dom"/>
</dbReference>
<dbReference type="InterPro" id="IPR036259">
    <property type="entry name" value="MFS_trans_sf"/>
</dbReference>
<evidence type="ECO:0000256" key="5">
    <source>
        <dbReference type="ARBA" id="ARBA00022989"/>
    </source>
</evidence>
<evidence type="ECO:0000313" key="9">
    <source>
        <dbReference type="EMBL" id="MBL0388981.1"/>
    </source>
</evidence>
<dbReference type="PANTHER" id="PTHR23517:SF3">
    <property type="entry name" value="INTEGRAL MEMBRANE TRANSPORT PROTEIN"/>
    <property type="match status" value="1"/>
</dbReference>
<feature type="transmembrane region" description="Helical" evidence="7">
    <location>
        <begin position="333"/>
        <end position="352"/>
    </location>
</feature>
<dbReference type="Proteomes" id="UP000602284">
    <property type="component" value="Unassembled WGS sequence"/>
</dbReference>
<feature type="transmembrane region" description="Helical" evidence="7">
    <location>
        <begin position="243"/>
        <end position="263"/>
    </location>
</feature>
<dbReference type="RefSeq" id="WP_201637986.1">
    <property type="nucleotide sequence ID" value="NZ_JAEQNB010000008.1"/>
</dbReference>
<feature type="transmembrane region" description="Helical" evidence="7">
    <location>
        <begin position="102"/>
        <end position="127"/>
    </location>
</feature>
<evidence type="ECO:0000256" key="3">
    <source>
        <dbReference type="ARBA" id="ARBA00022475"/>
    </source>
</evidence>
<feature type="transmembrane region" description="Helical" evidence="7">
    <location>
        <begin position="300"/>
        <end position="321"/>
    </location>
</feature>
<feature type="transmembrane region" description="Helical" evidence="7">
    <location>
        <begin position="45"/>
        <end position="65"/>
    </location>
</feature>
<feature type="transmembrane region" description="Helical" evidence="7">
    <location>
        <begin position="164"/>
        <end position="183"/>
    </location>
</feature>
<dbReference type="PANTHER" id="PTHR23517">
    <property type="entry name" value="RESISTANCE PROTEIN MDTM, PUTATIVE-RELATED-RELATED"/>
    <property type="match status" value="1"/>
</dbReference>
<evidence type="ECO:0000256" key="7">
    <source>
        <dbReference type="SAM" id="Phobius"/>
    </source>
</evidence>
<keyword evidence="3" id="KW-1003">Cell membrane</keyword>
<gene>
    <name evidence="9" type="ORF">JJB07_20505</name>
</gene>
<keyword evidence="5 7" id="KW-1133">Transmembrane helix</keyword>
<evidence type="ECO:0000256" key="4">
    <source>
        <dbReference type="ARBA" id="ARBA00022692"/>
    </source>
</evidence>
<evidence type="ECO:0000256" key="2">
    <source>
        <dbReference type="ARBA" id="ARBA00022448"/>
    </source>
</evidence>
<feature type="transmembrane region" description="Helical" evidence="7">
    <location>
        <begin position="210"/>
        <end position="231"/>
    </location>
</feature>
<evidence type="ECO:0000313" key="10">
    <source>
        <dbReference type="Proteomes" id="UP000602284"/>
    </source>
</evidence>
<evidence type="ECO:0000259" key="8">
    <source>
        <dbReference type="PROSITE" id="PS50850"/>
    </source>
</evidence>
<feature type="transmembrane region" description="Helical" evidence="7">
    <location>
        <begin position="364"/>
        <end position="383"/>
    </location>
</feature>
<feature type="transmembrane region" description="Helical" evidence="7">
    <location>
        <begin position="139"/>
        <end position="158"/>
    </location>
</feature>
<protein>
    <submittedName>
        <fullName evidence="9">MFS transporter</fullName>
    </submittedName>
</protein>
<proteinExistence type="predicted"/>
<dbReference type="Pfam" id="PF07690">
    <property type="entry name" value="MFS_1"/>
    <property type="match status" value="2"/>
</dbReference>